<evidence type="ECO:0000313" key="1">
    <source>
        <dbReference type="EMBL" id="VVE06926.1"/>
    </source>
</evidence>
<name>A0A5E4V3X6_9BURK</name>
<gene>
    <name evidence="1" type="ORF">PCO31110_02443</name>
</gene>
<dbReference type="AlphaFoldDB" id="A0A5E4V3X6"/>
<proteinExistence type="predicted"/>
<evidence type="ECO:0000313" key="2">
    <source>
        <dbReference type="Proteomes" id="UP000337189"/>
    </source>
</evidence>
<sequence length="91" mass="10020">MLSLSSRTVHPSNANASGLFFQSRKQAVETVLNIVEHSFEALRTTVVWVGYFSGVVTRCKVHQAHDLVTILNRTTCREKCCGGAVMACVYS</sequence>
<reference evidence="1 2" key="1">
    <citation type="submission" date="2019-08" db="EMBL/GenBank/DDBJ databases">
        <authorList>
            <person name="Peeters C."/>
        </authorList>
    </citation>
    <scope>NUCLEOTIDE SEQUENCE [LARGE SCALE GENOMIC DNA]</scope>
    <source>
        <strain evidence="1 2">LMG 31110</strain>
    </source>
</reference>
<dbReference type="Proteomes" id="UP000337189">
    <property type="component" value="Unassembled WGS sequence"/>
</dbReference>
<accession>A0A5E4V3X6</accession>
<organism evidence="1 2">
    <name type="scientific">Pandoraea communis</name>
    <dbReference type="NCBI Taxonomy" id="2508297"/>
    <lineage>
        <taxon>Bacteria</taxon>
        <taxon>Pseudomonadati</taxon>
        <taxon>Pseudomonadota</taxon>
        <taxon>Betaproteobacteria</taxon>
        <taxon>Burkholderiales</taxon>
        <taxon>Burkholderiaceae</taxon>
        <taxon>Pandoraea</taxon>
    </lineage>
</organism>
<dbReference type="EMBL" id="CABPSJ010000003">
    <property type="protein sequence ID" value="VVE06926.1"/>
    <property type="molecule type" value="Genomic_DNA"/>
</dbReference>
<protein>
    <submittedName>
        <fullName evidence="1">Uncharacterized protein</fullName>
    </submittedName>
</protein>